<evidence type="ECO:0000313" key="5">
    <source>
        <dbReference type="Proteomes" id="UP001295740"/>
    </source>
</evidence>
<dbReference type="AlphaFoldDB" id="A0AAI8VUT0"/>
<dbReference type="Pfam" id="PF23647">
    <property type="entry name" value="TRAPPC13_M"/>
    <property type="match status" value="1"/>
</dbReference>
<dbReference type="EMBL" id="CAUWAG010000018">
    <property type="protein sequence ID" value="CAJ2511125.1"/>
    <property type="molecule type" value="Genomic_DNA"/>
</dbReference>
<feature type="compositionally biased region" description="Basic and acidic residues" evidence="1">
    <location>
        <begin position="129"/>
        <end position="138"/>
    </location>
</feature>
<feature type="compositionally biased region" description="Polar residues" evidence="1">
    <location>
        <begin position="103"/>
        <end position="119"/>
    </location>
</feature>
<comment type="caution">
    <text evidence="4">The sequence shown here is derived from an EMBL/GenBank/DDBJ whole genome shotgun (WGS) entry which is preliminary data.</text>
</comment>
<feature type="region of interest" description="Disordered" evidence="1">
    <location>
        <begin position="103"/>
        <end position="173"/>
    </location>
</feature>
<dbReference type="PANTHER" id="PTHR13134">
    <property type="entry name" value="TRAFFICKING PROTEIN PARTICLE COMPLEX SUBUNIT 13"/>
    <property type="match status" value="1"/>
</dbReference>
<protein>
    <submittedName>
        <fullName evidence="4">Uu.00g067500.m01.CDS01</fullName>
    </submittedName>
</protein>
<evidence type="ECO:0000259" key="3">
    <source>
        <dbReference type="Pfam" id="PF23647"/>
    </source>
</evidence>
<dbReference type="InterPro" id="IPR010378">
    <property type="entry name" value="TRAPPC13"/>
</dbReference>
<keyword evidence="5" id="KW-1185">Reference proteome</keyword>
<accession>A0AAI8VUT0</accession>
<dbReference type="Proteomes" id="UP001295740">
    <property type="component" value="Unassembled WGS sequence"/>
</dbReference>
<proteinExistence type="predicted"/>
<sequence length="360" mass="38241">MSHQRYPSIDPKEPHSVSLKVLRLSRPSLVVQHPLIAPLSAPSDHATPIPASLAYTATSDTNPDSFLLTPILNLPPSFGSAYIGETFSCTLCANHEVTPSIESLSATTPSTPKSPQLTPAQPPPKKKFTRDVRIEAEMKTPGSSAVQKLPLLPADPAPPGGSPGGVGTDLDPGQTLQKIVNFDLKEEGNHVLAVTVSYYEATETSGRTRTFRKLYQFICKGSLIVRTKVGALPAAAGGGGGGAVSGEGKNGEGRGEGRRWVMEAQLENCSEDVMQLERVGLDLEQGLRYRDCNWDVSGSSKPVLHPGEVEQCCFVVEEVADKGSLVVEDGRIAFGVLGIGWRGEMGNKGFLSTGKLGTRA</sequence>
<feature type="compositionally biased region" description="Gly residues" evidence="1">
    <location>
        <begin position="236"/>
        <end position="245"/>
    </location>
</feature>
<evidence type="ECO:0000313" key="4">
    <source>
        <dbReference type="EMBL" id="CAJ2511125.1"/>
    </source>
</evidence>
<reference evidence="4" key="1">
    <citation type="submission" date="2023-10" db="EMBL/GenBank/DDBJ databases">
        <authorList>
            <person name="Hackl T."/>
        </authorList>
    </citation>
    <scope>NUCLEOTIDE SEQUENCE</scope>
</reference>
<name>A0AAI8VUT0_9PEZI</name>
<dbReference type="Pfam" id="PF06159">
    <property type="entry name" value="TRAPPC13_N"/>
    <property type="match status" value="1"/>
</dbReference>
<dbReference type="InterPro" id="IPR055429">
    <property type="entry name" value="TRAPPC13_M"/>
</dbReference>
<dbReference type="InterPro" id="IPR055427">
    <property type="entry name" value="TRAPPC13_N"/>
</dbReference>
<feature type="domain" description="Trafficking protein particle complex subunit 13 N-terminal" evidence="2">
    <location>
        <begin position="15"/>
        <end position="219"/>
    </location>
</feature>
<feature type="domain" description="Trafficking protein particle complex subunit 13 middle" evidence="3">
    <location>
        <begin position="261"/>
        <end position="357"/>
    </location>
</feature>
<gene>
    <name evidence="4" type="ORF">KHLLAP_LOCUS11593</name>
</gene>
<dbReference type="PANTHER" id="PTHR13134:SF3">
    <property type="entry name" value="TRAFFICKING PROTEIN PARTICLE COMPLEX SUBUNIT 13"/>
    <property type="match status" value="1"/>
</dbReference>
<dbReference type="GO" id="GO:1990072">
    <property type="term" value="C:TRAPPIII protein complex"/>
    <property type="evidence" value="ECO:0007669"/>
    <property type="project" value="TreeGrafter"/>
</dbReference>
<evidence type="ECO:0000259" key="2">
    <source>
        <dbReference type="Pfam" id="PF06159"/>
    </source>
</evidence>
<feature type="region of interest" description="Disordered" evidence="1">
    <location>
        <begin position="236"/>
        <end position="255"/>
    </location>
</feature>
<organism evidence="4 5">
    <name type="scientific">Anthostomella pinea</name>
    <dbReference type="NCBI Taxonomy" id="933095"/>
    <lineage>
        <taxon>Eukaryota</taxon>
        <taxon>Fungi</taxon>
        <taxon>Dikarya</taxon>
        <taxon>Ascomycota</taxon>
        <taxon>Pezizomycotina</taxon>
        <taxon>Sordariomycetes</taxon>
        <taxon>Xylariomycetidae</taxon>
        <taxon>Xylariales</taxon>
        <taxon>Xylariaceae</taxon>
        <taxon>Anthostomella</taxon>
    </lineage>
</organism>
<evidence type="ECO:0000256" key="1">
    <source>
        <dbReference type="SAM" id="MobiDB-lite"/>
    </source>
</evidence>